<keyword evidence="3" id="KW-1185">Reference proteome</keyword>
<keyword evidence="1" id="KW-0472">Membrane</keyword>
<comment type="caution">
    <text evidence="2">The sequence shown here is derived from an EMBL/GenBank/DDBJ whole genome shotgun (WGS) entry which is preliminary data.</text>
</comment>
<organism evidence="2 3">
    <name type="scientific">Cryobacterium lactosi</name>
    <dbReference type="NCBI Taxonomy" id="1259202"/>
    <lineage>
        <taxon>Bacteria</taxon>
        <taxon>Bacillati</taxon>
        <taxon>Actinomycetota</taxon>
        <taxon>Actinomycetes</taxon>
        <taxon>Micrococcales</taxon>
        <taxon>Microbacteriaceae</taxon>
        <taxon>Cryobacterium</taxon>
    </lineage>
</organism>
<name>A0A4R9BXP3_9MICO</name>
<dbReference type="OrthoDB" id="5125982at2"/>
<feature type="transmembrane region" description="Helical" evidence="1">
    <location>
        <begin position="42"/>
        <end position="61"/>
    </location>
</feature>
<evidence type="ECO:0000256" key="1">
    <source>
        <dbReference type="SAM" id="Phobius"/>
    </source>
</evidence>
<keyword evidence="1" id="KW-1133">Transmembrane helix</keyword>
<evidence type="ECO:0000313" key="2">
    <source>
        <dbReference type="EMBL" id="TFD92081.1"/>
    </source>
</evidence>
<proteinExistence type="predicted"/>
<gene>
    <name evidence="2" type="ORF">E3T61_07155</name>
</gene>
<accession>A0A4R9BXP3</accession>
<dbReference type="RefSeq" id="WP_134640193.1">
    <property type="nucleotide sequence ID" value="NZ_SOHM01000012.1"/>
</dbReference>
<evidence type="ECO:0000313" key="3">
    <source>
        <dbReference type="Proteomes" id="UP000298468"/>
    </source>
</evidence>
<keyword evidence="1" id="KW-0812">Transmembrane</keyword>
<sequence>MTMFRTTGTLLLAIGFAMLTLAWVITDPYANDANIGAGGLNFFGRPAAGSGIVILVADAVLRARRKRRVARPSVS</sequence>
<dbReference type="Proteomes" id="UP000298468">
    <property type="component" value="Unassembled WGS sequence"/>
</dbReference>
<protein>
    <submittedName>
        <fullName evidence="2">Uncharacterized protein</fullName>
    </submittedName>
</protein>
<dbReference type="EMBL" id="SOHM01000012">
    <property type="protein sequence ID" value="TFD92081.1"/>
    <property type="molecule type" value="Genomic_DNA"/>
</dbReference>
<reference evidence="2 3" key="1">
    <citation type="submission" date="2019-03" db="EMBL/GenBank/DDBJ databases">
        <title>Genomics of glacier-inhabiting Cryobacterium strains.</title>
        <authorList>
            <person name="Liu Q."/>
            <person name="Xin Y.-H."/>
        </authorList>
    </citation>
    <scope>NUCLEOTIDE SEQUENCE [LARGE SCALE GENOMIC DNA]</scope>
    <source>
        <strain evidence="2 3">Sr59</strain>
    </source>
</reference>
<dbReference type="AlphaFoldDB" id="A0A4R9BXP3"/>